<proteinExistence type="predicted"/>
<evidence type="ECO:0000256" key="1">
    <source>
        <dbReference type="SAM" id="MobiDB-lite"/>
    </source>
</evidence>
<dbReference type="AlphaFoldDB" id="A0A0D0AHS1"/>
<dbReference type="HOGENOM" id="CLU_2198735_0_0_1"/>
<evidence type="ECO:0000313" key="3">
    <source>
        <dbReference type="Proteomes" id="UP000054485"/>
    </source>
</evidence>
<sequence length="108" mass="11793">MRRQIAVSIDIDPNAELIQYSIQTSAESPVPNAKATARGSHGEHQSLTSLTGSPAPSPSHSSSSSAQLAHNMNTFSRMSSYVQIQHCCCTSDQILDSEQRILVWNYCQ</sequence>
<accession>A0A0D0AHS1</accession>
<evidence type="ECO:0000313" key="2">
    <source>
        <dbReference type="EMBL" id="KIK41386.1"/>
    </source>
</evidence>
<organism evidence="2 3">
    <name type="scientific">Suillus luteus UH-Slu-Lm8-n1</name>
    <dbReference type="NCBI Taxonomy" id="930992"/>
    <lineage>
        <taxon>Eukaryota</taxon>
        <taxon>Fungi</taxon>
        <taxon>Dikarya</taxon>
        <taxon>Basidiomycota</taxon>
        <taxon>Agaricomycotina</taxon>
        <taxon>Agaricomycetes</taxon>
        <taxon>Agaricomycetidae</taxon>
        <taxon>Boletales</taxon>
        <taxon>Suillineae</taxon>
        <taxon>Suillaceae</taxon>
        <taxon>Suillus</taxon>
    </lineage>
</organism>
<keyword evidence="3" id="KW-1185">Reference proteome</keyword>
<dbReference type="EMBL" id="KN835270">
    <property type="protein sequence ID" value="KIK41386.1"/>
    <property type="molecule type" value="Genomic_DNA"/>
</dbReference>
<protein>
    <submittedName>
        <fullName evidence="2">Uncharacterized protein</fullName>
    </submittedName>
</protein>
<dbReference type="InParanoid" id="A0A0D0AHS1"/>
<name>A0A0D0AHS1_9AGAM</name>
<reference evidence="3" key="2">
    <citation type="submission" date="2015-01" db="EMBL/GenBank/DDBJ databases">
        <title>Evolutionary Origins and Diversification of the Mycorrhizal Mutualists.</title>
        <authorList>
            <consortium name="DOE Joint Genome Institute"/>
            <consortium name="Mycorrhizal Genomics Consortium"/>
            <person name="Kohler A."/>
            <person name="Kuo A."/>
            <person name="Nagy L.G."/>
            <person name="Floudas D."/>
            <person name="Copeland A."/>
            <person name="Barry K.W."/>
            <person name="Cichocki N."/>
            <person name="Veneault-Fourrey C."/>
            <person name="LaButti K."/>
            <person name="Lindquist E.A."/>
            <person name="Lipzen A."/>
            <person name="Lundell T."/>
            <person name="Morin E."/>
            <person name="Murat C."/>
            <person name="Riley R."/>
            <person name="Ohm R."/>
            <person name="Sun H."/>
            <person name="Tunlid A."/>
            <person name="Henrissat B."/>
            <person name="Grigoriev I.V."/>
            <person name="Hibbett D.S."/>
            <person name="Martin F."/>
        </authorList>
    </citation>
    <scope>NUCLEOTIDE SEQUENCE [LARGE SCALE GENOMIC DNA]</scope>
    <source>
        <strain evidence="3">UH-Slu-Lm8-n1</strain>
    </source>
</reference>
<feature type="region of interest" description="Disordered" evidence="1">
    <location>
        <begin position="22"/>
        <end position="69"/>
    </location>
</feature>
<reference evidence="2 3" key="1">
    <citation type="submission" date="2014-04" db="EMBL/GenBank/DDBJ databases">
        <authorList>
            <consortium name="DOE Joint Genome Institute"/>
            <person name="Kuo A."/>
            <person name="Ruytinx J."/>
            <person name="Rineau F."/>
            <person name="Colpaert J."/>
            <person name="Kohler A."/>
            <person name="Nagy L.G."/>
            <person name="Floudas D."/>
            <person name="Copeland A."/>
            <person name="Barry K.W."/>
            <person name="Cichocki N."/>
            <person name="Veneault-Fourrey C."/>
            <person name="LaButti K."/>
            <person name="Lindquist E.A."/>
            <person name="Lipzen A."/>
            <person name="Lundell T."/>
            <person name="Morin E."/>
            <person name="Murat C."/>
            <person name="Sun H."/>
            <person name="Tunlid A."/>
            <person name="Henrissat B."/>
            <person name="Grigoriev I.V."/>
            <person name="Hibbett D.S."/>
            <person name="Martin F."/>
            <person name="Nordberg H.P."/>
            <person name="Cantor M.N."/>
            <person name="Hua S.X."/>
        </authorList>
    </citation>
    <scope>NUCLEOTIDE SEQUENCE [LARGE SCALE GENOMIC DNA]</scope>
    <source>
        <strain evidence="2 3">UH-Slu-Lm8-n1</strain>
    </source>
</reference>
<gene>
    <name evidence="2" type="ORF">CY34DRAFT_206825</name>
</gene>
<dbReference type="Proteomes" id="UP000054485">
    <property type="component" value="Unassembled WGS sequence"/>
</dbReference>